<dbReference type="RefSeq" id="WP_148367199.1">
    <property type="nucleotide sequence ID" value="NZ_JARZAK010000001.1"/>
</dbReference>
<comment type="caution">
    <text evidence="14">The sequence shown here is derived from an EMBL/GenBank/DDBJ whole genome shotgun (WGS) entry which is preliminary data.</text>
</comment>
<evidence type="ECO:0000256" key="6">
    <source>
        <dbReference type="ARBA" id="ARBA00022806"/>
    </source>
</evidence>
<keyword evidence="4 12" id="KW-0547">Nucleotide-binding</keyword>
<comment type="catalytic activity">
    <reaction evidence="10 12">
        <text>ATP + H2O = ADP + phosphate + H(+)</text>
        <dbReference type="Rhea" id="RHEA:13065"/>
        <dbReference type="ChEBI" id="CHEBI:15377"/>
        <dbReference type="ChEBI" id="CHEBI:15378"/>
        <dbReference type="ChEBI" id="CHEBI:30616"/>
        <dbReference type="ChEBI" id="CHEBI:43474"/>
        <dbReference type="ChEBI" id="CHEBI:456216"/>
        <dbReference type="EC" id="5.6.2.3"/>
    </reaction>
</comment>
<keyword evidence="7 12" id="KW-0067">ATP-binding</keyword>
<dbReference type="NCBIfam" id="TIGR00665">
    <property type="entry name" value="DnaB"/>
    <property type="match status" value="1"/>
</dbReference>
<dbReference type="GO" id="GO:0003678">
    <property type="term" value="F:DNA helicase activity"/>
    <property type="evidence" value="ECO:0007669"/>
    <property type="project" value="UniProtKB-EC"/>
</dbReference>
<keyword evidence="3 12" id="KW-0235">DNA replication</keyword>
<evidence type="ECO:0000313" key="15">
    <source>
        <dbReference type="Proteomes" id="UP001292913"/>
    </source>
</evidence>
<dbReference type="CDD" id="cd00984">
    <property type="entry name" value="DnaB_C"/>
    <property type="match status" value="1"/>
</dbReference>
<dbReference type="EMBL" id="JARZAK010000001">
    <property type="protein sequence ID" value="MDY7256821.1"/>
    <property type="molecule type" value="Genomic_DNA"/>
</dbReference>
<dbReference type="PANTHER" id="PTHR30153">
    <property type="entry name" value="REPLICATIVE DNA HELICASE DNAB"/>
    <property type="match status" value="1"/>
</dbReference>
<dbReference type="Pfam" id="PF03796">
    <property type="entry name" value="DnaB_C"/>
    <property type="match status" value="1"/>
</dbReference>
<dbReference type="PROSITE" id="PS51199">
    <property type="entry name" value="SF4_HELICASE"/>
    <property type="match status" value="1"/>
</dbReference>
<proteinExistence type="inferred from homology"/>
<evidence type="ECO:0000256" key="8">
    <source>
        <dbReference type="ARBA" id="ARBA00023125"/>
    </source>
</evidence>
<dbReference type="Gene3D" id="1.10.860.10">
    <property type="entry name" value="DNAb Helicase, Chain A"/>
    <property type="match status" value="1"/>
</dbReference>
<gene>
    <name evidence="14" type="primary">dnaB</name>
    <name evidence="14" type="ORF">QHG74_03730</name>
</gene>
<dbReference type="GO" id="GO:0016787">
    <property type="term" value="F:hydrolase activity"/>
    <property type="evidence" value="ECO:0007669"/>
    <property type="project" value="UniProtKB-KW"/>
</dbReference>
<dbReference type="SUPFAM" id="SSF48024">
    <property type="entry name" value="N-terminal domain of DnaB helicase"/>
    <property type="match status" value="1"/>
</dbReference>
<dbReference type="InterPro" id="IPR007693">
    <property type="entry name" value="DNA_helicase_DnaB-like_N"/>
</dbReference>
<keyword evidence="6 12" id="KW-0347">Helicase</keyword>
<keyword evidence="5 12" id="KW-0378">Hydrolase</keyword>
<dbReference type="InterPro" id="IPR007694">
    <property type="entry name" value="DNA_helicase_DnaB-like_C"/>
</dbReference>
<dbReference type="SUPFAM" id="SSF52540">
    <property type="entry name" value="P-loop containing nucleoside triphosphate hydrolases"/>
    <property type="match status" value="1"/>
</dbReference>
<dbReference type="Pfam" id="PF00772">
    <property type="entry name" value="DnaB"/>
    <property type="match status" value="1"/>
</dbReference>
<keyword evidence="9" id="KW-0413">Isomerase</keyword>
<sequence>MSEITNPQDVELEEIVLGACLLESKAITLVVSILRPEVFYTETNREIYAALQSLYHAGQAIDIMTVKEELARRGKLELIGGLYTLVRISSRVVSSAHLEYHARILKQKYIRREAILGFHKLLALAADETTDIDDTLTDAHTLLDRLENECGTAEHLRSMLQLMEDTIKLIEVRMANNKNGVTGLPTGFADLDRLTCGWQPGEEIVIAARPAVGKTAFALHLARTAASAGYHIAVYSLEMLGERLGDRWLLAATTGVNPDHLRSGQLTPSELRQVHEASTELSRLPIHIDDNPSVSMDYVRSSAKLLQSKGKCDGVIIDYLQLCDMKSDQHNRNREQEVAQASRKAKMLAKELNIPVILLSQLNRNVEGHPDNRPNLSDLRESGAIEQDADVVLMLSRPALSGRTTDRKSTYPTEGLGVMDIVKHRNGTTRELYFRHDPSMTKLEDYVPGIDWMKKNTTAEPVK</sequence>
<evidence type="ECO:0000256" key="10">
    <source>
        <dbReference type="ARBA" id="ARBA00048954"/>
    </source>
</evidence>
<keyword evidence="2 12" id="KW-0639">Primosome</keyword>
<dbReference type="InterPro" id="IPR007692">
    <property type="entry name" value="DNA_helicase_DnaB"/>
</dbReference>
<protein>
    <recommendedName>
        <fullName evidence="11 12">Replicative DNA helicase</fullName>
        <ecNumber evidence="11 12">5.6.2.3</ecNumber>
    </recommendedName>
</protein>
<dbReference type="Gene3D" id="3.40.50.300">
    <property type="entry name" value="P-loop containing nucleotide triphosphate hydrolases"/>
    <property type="match status" value="1"/>
</dbReference>
<dbReference type="InterPro" id="IPR027417">
    <property type="entry name" value="P-loop_NTPase"/>
</dbReference>
<feature type="domain" description="SF4 helicase" evidence="13">
    <location>
        <begin position="177"/>
        <end position="450"/>
    </location>
</feature>
<evidence type="ECO:0000256" key="5">
    <source>
        <dbReference type="ARBA" id="ARBA00022801"/>
    </source>
</evidence>
<evidence type="ECO:0000256" key="11">
    <source>
        <dbReference type="NCBIfam" id="TIGR00665"/>
    </source>
</evidence>
<evidence type="ECO:0000256" key="1">
    <source>
        <dbReference type="ARBA" id="ARBA00008428"/>
    </source>
</evidence>
<dbReference type="EC" id="5.6.2.3" evidence="11 12"/>
<dbReference type="PANTHER" id="PTHR30153:SF2">
    <property type="entry name" value="REPLICATIVE DNA HELICASE"/>
    <property type="match status" value="1"/>
</dbReference>
<evidence type="ECO:0000256" key="4">
    <source>
        <dbReference type="ARBA" id="ARBA00022741"/>
    </source>
</evidence>
<organism evidence="14 15">
    <name type="scientific">Bacteroides vicugnae</name>
    <dbReference type="NCBI Taxonomy" id="3037989"/>
    <lineage>
        <taxon>Bacteria</taxon>
        <taxon>Pseudomonadati</taxon>
        <taxon>Bacteroidota</taxon>
        <taxon>Bacteroidia</taxon>
        <taxon>Bacteroidales</taxon>
        <taxon>Bacteroidaceae</taxon>
        <taxon>Bacteroides</taxon>
    </lineage>
</organism>
<dbReference type="Proteomes" id="UP001292913">
    <property type="component" value="Unassembled WGS sequence"/>
</dbReference>
<evidence type="ECO:0000256" key="7">
    <source>
        <dbReference type="ARBA" id="ARBA00022840"/>
    </source>
</evidence>
<evidence type="ECO:0000256" key="12">
    <source>
        <dbReference type="RuleBase" id="RU362085"/>
    </source>
</evidence>
<evidence type="ECO:0000313" key="14">
    <source>
        <dbReference type="EMBL" id="MDY7256821.1"/>
    </source>
</evidence>
<comment type="similarity">
    <text evidence="1 12">Belongs to the helicase family. DnaB subfamily.</text>
</comment>
<comment type="function">
    <text evidence="12">The main replicative DNA helicase, it participates in initiation and elongation during chromosome replication. Travels ahead of the DNA replisome, separating dsDNA into templates for DNA synthesis. A processive ATP-dependent 5'-3' DNA helicase it has DNA-dependent ATPase activity.</text>
</comment>
<dbReference type="InterPro" id="IPR036185">
    <property type="entry name" value="DNA_heli_DnaB-like_N_sf"/>
</dbReference>
<name>A0ABU5HL37_9BACE</name>
<dbReference type="InterPro" id="IPR016136">
    <property type="entry name" value="DNA_helicase_N/primase_C"/>
</dbReference>
<evidence type="ECO:0000256" key="3">
    <source>
        <dbReference type="ARBA" id="ARBA00022705"/>
    </source>
</evidence>
<reference evidence="14 15" key="1">
    <citation type="submission" date="2023-04" db="EMBL/GenBank/DDBJ databases">
        <title>Bacteroides pacosi sp. nov., isolated from the fecal material of an alpaca.</title>
        <authorList>
            <person name="Miller S."/>
            <person name="Hendry M."/>
            <person name="King J."/>
            <person name="Sankaranarayanan K."/>
            <person name="Lawson P.A."/>
        </authorList>
    </citation>
    <scope>NUCLEOTIDE SEQUENCE [LARGE SCALE GENOMIC DNA]</scope>
    <source>
        <strain evidence="14 15">A2-P53</strain>
    </source>
</reference>
<evidence type="ECO:0000256" key="9">
    <source>
        <dbReference type="ARBA" id="ARBA00023235"/>
    </source>
</evidence>
<keyword evidence="15" id="KW-1185">Reference proteome</keyword>
<evidence type="ECO:0000256" key="2">
    <source>
        <dbReference type="ARBA" id="ARBA00022515"/>
    </source>
</evidence>
<accession>A0ABU5HL37</accession>
<keyword evidence="8 12" id="KW-0238">DNA-binding</keyword>
<evidence type="ECO:0000259" key="13">
    <source>
        <dbReference type="PROSITE" id="PS51199"/>
    </source>
</evidence>